<keyword evidence="3" id="KW-1185">Reference proteome</keyword>
<geneLocation type="plasmid" evidence="2 3">
    <name>AZOBR_p3</name>
</geneLocation>
<feature type="compositionally biased region" description="Low complexity" evidence="1">
    <location>
        <begin position="8"/>
        <end position="28"/>
    </location>
</feature>
<accession>A0A9P1JZ50</accession>
<keyword evidence="2" id="KW-0614">Plasmid</keyword>
<protein>
    <submittedName>
        <fullName evidence="2">Uncharacterized protein</fullName>
    </submittedName>
</protein>
<dbReference type="AlphaFoldDB" id="A0A9P1JZ50"/>
<evidence type="ECO:0000256" key="1">
    <source>
        <dbReference type="SAM" id="MobiDB-lite"/>
    </source>
</evidence>
<feature type="region of interest" description="Disordered" evidence="1">
    <location>
        <begin position="1"/>
        <end position="80"/>
    </location>
</feature>
<dbReference type="EMBL" id="HE577330">
    <property type="protein sequence ID" value="CCD02519.1"/>
    <property type="molecule type" value="Genomic_DNA"/>
</dbReference>
<dbReference type="KEGG" id="abs:AZOBR_p310261"/>
<evidence type="ECO:0000313" key="2">
    <source>
        <dbReference type="EMBL" id="CCD02519.1"/>
    </source>
</evidence>
<organism evidence="2 3">
    <name type="scientific">Azospirillum baldaniorum</name>
    <dbReference type="NCBI Taxonomy" id="1064539"/>
    <lineage>
        <taxon>Bacteria</taxon>
        <taxon>Pseudomonadati</taxon>
        <taxon>Pseudomonadota</taxon>
        <taxon>Alphaproteobacteria</taxon>
        <taxon>Rhodospirillales</taxon>
        <taxon>Azospirillaceae</taxon>
        <taxon>Azospirillum</taxon>
    </lineage>
</organism>
<gene>
    <name evidence="2" type="ORF">AZOBR_p310261</name>
</gene>
<name>A0A9P1JZ50_9PROT</name>
<proteinExistence type="predicted"/>
<sequence length="147" mass="15193">MRRLRGFARPGARHGPPSRAGPRPASPRTDQPPAGVGGMAGARAVAAARGDGVGVGDRDSGLAGAADGGRRGAGPAAPRAAGGLEAWPRGVALCSDPCTSWVRTRFFRNAALRPAPVREAEELFHHCVIMDILHNHGMPPAVWADRG</sequence>
<evidence type="ECO:0000313" key="3">
    <source>
        <dbReference type="Proteomes" id="UP000007319"/>
    </source>
</evidence>
<dbReference type="Proteomes" id="UP000007319">
    <property type="component" value="Plasmid AZOBR_p3"/>
</dbReference>
<feature type="compositionally biased region" description="Low complexity" evidence="1">
    <location>
        <begin position="41"/>
        <end position="50"/>
    </location>
</feature>
<reference evidence="2 3" key="1">
    <citation type="journal article" date="2011" name="PLoS Genet.">
        <title>Azospirillum genomes reveal transition of bacteria from aquatic to terrestrial environments.</title>
        <authorList>
            <person name="Wisniewski-Dye F."/>
            <person name="Borziak K."/>
            <person name="Khalsa-Moyers G."/>
            <person name="Alexandre G."/>
            <person name="Sukharnikov L.O."/>
            <person name="Wuichet K."/>
            <person name="Hurst G.B."/>
            <person name="McDonald W.H."/>
            <person name="Robertson J.S."/>
            <person name="Barbe V."/>
            <person name="Calteau A."/>
            <person name="Rouy Z."/>
            <person name="Mangenot S."/>
            <person name="Prigent-Combaret C."/>
            <person name="Normand P."/>
            <person name="Boyer M."/>
            <person name="Siguier P."/>
            <person name="Dessaux Y."/>
            <person name="Elmerich C."/>
            <person name="Condemine G."/>
            <person name="Krishnen G."/>
            <person name="Kennedy I."/>
            <person name="Paterson A.H."/>
            <person name="Gonzalez V."/>
            <person name="Mavingui P."/>
            <person name="Zhulin I.B."/>
        </authorList>
    </citation>
    <scope>NUCLEOTIDE SEQUENCE [LARGE SCALE GENOMIC DNA]</scope>
    <source>
        <strain evidence="2 3">Sp245</strain>
    </source>
</reference>